<proteinExistence type="predicted"/>
<evidence type="ECO:0000313" key="2">
    <source>
        <dbReference type="Proteomes" id="UP000004846"/>
    </source>
</evidence>
<reference evidence="1 2" key="1">
    <citation type="submission" date="2010-07" db="EMBL/GenBank/DDBJ databases">
        <authorList>
            <person name="Sid Ahmed O."/>
        </authorList>
    </citation>
    <scope>NUCLEOTIDE SEQUENCE [LARGE SCALE GENOMIC DNA]</scope>
    <source>
        <strain evidence="1 2">TX4248</strain>
    </source>
</reference>
<dbReference type="RefSeq" id="WP_002355697.1">
    <property type="nucleotide sequence ID" value="NZ_GL454471.1"/>
</dbReference>
<dbReference type="GeneID" id="60893165"/>
<evidence type="ECO:0008006" key="3">
    <source>
        <dbReference type="Google" id="ProtNLM"/>
    </source>
</evidence>
<gene>
    <name evidence="1" type="ORF">HMPREF9498_02237</name>
</gene>
<name>A0A125W433_ENTFL</name>
<accession>A0A125W433</accession>
<sequence length="107" mass="12036">MFERFDSDRSRYASLGVVSSLPSGLIDSIWLIIDLNLKGVIPLNDLLHFDLLNNNGKVTVHFSQENSSVEMAIDLPFSYSTAYPSRIFAFDDGHRETILLPAEMLES</sequence>
<dbReference type="Proteomes" id="UP000004846">
    <property type="component" value="Unassembled WGS sequence"/>
</dbReference>
<dbReference type="HOGENOM" id="CLU_155280_0_0_9"/>
<protein>
    <recommendedName>
        <fullName evidence="3">GTP cyclohydrolase</fullName>
    </recommendedName>
</protein>
<dbReference type="SMR" id="A0A125W433"/>
<dbReference type="InterPro" id="IPR009303">
    <property type="entry name" value="DUF960"/>
</dbReference>
<dbReference type="EMBL" id="AEBR01000075">
    <property type="protein sequence ID" value="EFM82170.1"/>
    <property type="molecule type" value="Genomic_DNA"/>
</dbReference>
<organism evidence="1 2">
    <name type="scientific">Enterococcus faecalis TX4248</name>
    <dbReference type="NCBI Taxonomy" id="749495"/>
    <lineage>
        <taxon>Bacteria</taxon>
        <taxon>Bacillati</taxon>
        <taxon>Bacillota</taxon>
        <taxon>Bacilli</taxon>
        <taxon>Lactobacillales</taxon>
        <taxon>Enterococcaceae</taxon>
        <taxon>Enterococcus</taxon>
    </lineage>
</organism>
<dbReference type="Gene3D" id="3.10.450.150">
    <property type="entry name" value="enterococcus faecalis protein"/>
    <property type="match status" value="1"/>
</dbReference>
<evidence type="ECO:0000313" key="1">
    <source>
        <dbReference type="EMBL" id="EFM82170.1"/>
    </source>
</evidence>
<comment type="caution">
    <text evidence="1">The sequence shown here is derived from an EMBL/GenBank/DDBJ whole genome shotgun (WGS) entry which is preliminary data.</text>
</comment>
<dbReference type="AlphaFoldDB" id="A0A125W433"/>
<dbReference type="Pfam" id="PF06124">
    <property type="entry name" value="DUF960"/>
    <property type="match status" value="1"/>
</dbReference>